<comment type="caution">
    <text evidence="2">The sequence shown here is derived from an EMBL/GenBank/DDBJ whole genome shotgun (WGS) entry which is preliminary data.</text>
</comment>
<evidence type="ECO:0000313" key="2">
    <source>
        <dbReference type="EMBL" id="TSC92616.1"/>
    </source>
</evidence>
<dbReference type="Proteomes" id="UP000315589">
    <property type="component" value="Unassembled WGS sequence"/>
</dbReference>
<keyword evidence="1" id="KW-0472">Membrane</keyword>
<keyword evidence="1" id="KW-1133">Transmembrane helix</keyword>
<evidence type="ECO:0000256" key="1">
    <source>
        <dbReference type="SAM" id="Phobius"/>
    </source>
</evidence>
<organism evidence="2 3">
    <name type="scientific">Candidatus Berkelbacteria bacterium Licking1014_85</name>
    <dbReference type="NCBI Taxonomy" id="2017148"/>
    <lineage>
        <taxon>Bacteria</taxon>
        <taxon>Candidatus Berkelbacteria</taxon>
    </lineage>
</organism>
<dbReference type="AlphaFoldDB" id="A0A554LIB3"/>
<name>A0A554LIB3_9BACT</name>
<protein>
    <submittedName>
        <fullName evidence="2">Uncharacterized protein</fullName>
    </submittedName>
</protein>
<sequence>MITILKIFGEISYAFLWKYLYPNIFWLVAAFSGLFVYFISAWLLGSIYHSNKTRLFGIVNNFMLNTPFVKHIWHAGRFRYENRTLDFSKVRATIIDLYEGVWELVFITGTQKFEEGQSLAEVLILSRETDSRSGEIHIVMARAIDPTVPIPVTGFFRFIDEERLRQKNRIIY</sequence>
<keyword evidence="1" id="KW-0812">Transmembrane</keyword>
<feature type="non-terminal residue" evidence="2">
    <location>
        <position position="172"/>
    </location>
</feature>
<proteinExistence type="predicted"/>
<gene>
    <name evidence="2" type="ORF">CEN91_394</name>
</gene>
<reference evidence="2 3" key="1">
    <citation type="submission" date="2017-07" db="EMBL/GenBank/DDBJ databases">
        <title>Mechanisms for carbon and nitrogen cycling indicate functional differentiation within the Candidate Phyla Radiation.</title>
        <authorList>
            <person name="Danczak R.E."/>
            <person name="Johnston M.D."/>
            <person name="Kenah C."/>
            <person name="Slattery M."/>
            <person name="Wrighton K.C."/>
            <person name="Wilkins M.J."/>
        </authorList>
    </citation>
    <scope>NUCLEOTIDE SEQUENCE [LARGE SCALE GENOMIC DNA]</scope>
    <source>
        <strain evidence="2">Licking1014_85</strain>
    </source>
</reference>
<dbReference type="EMBL" id="VMGI01000050">
    <property type="protein sequence ID" value="TSC92616.1"/>
    <property type="molecule type" value="Genomic_DNA"/>
</dbReference>
<accession>A0A554LIB3</accession>
<feature type="transmembrane region" description="Helical" evidence="1">
    <location>
        <begin position="24"/>
        <end position="44"/>
    </location>
</feature>
<evidence type="ECO:0000313" key="3">
    <source>
        <dbReference type="Proteomes" id="UP000315589"/>
    </source>
</evidence>